<evidence type="ECO:0000256" key="4">
    <source>
        <dbReference type="ARBA" id="ARBA00022723"/>
    </source>
</evidence>
<sequence length="680" mass="77355">MSIRIFIHLLLADSYKEEEINLQKLYHGAAFYPELWDQKIIEEDIQLMKEVGINVVRIGEFIWSFIEKEEGNVNVSFLKEVIKKLKDNGIDTILCTPTATPPIWMSYQHPERMHVDKNGTIMSHGARQHVCTNNGYFREKAAIITETLAEELGELPGIIAWQLDNEFKCHVGECFCDTCKSEWHRWLKQKYETIENLNVAWGTQIWSQYYQTFEQIPQPKQTPFLHNASLSTMYKLFTHEKIAEFATEQAAIIRQHSNAPITHNATVFFDLDQALLFETLDFASFDTYAVQENASSFMMLCDLYRNIKKDRPFWLMETSTSFSASLERYANPHLDGYLQAEAAYAYAAGAEGFCYWLWRQQRSGCEISHSSVISAWGKPTIGYKNVLEVERIRKELEPLLLRTKPKQAEVAICYSDRAKAYFQTEPFNGVQYKQMLTSFYERFLSLGIQRDLIMEKTDLDDYKILFTPFIPYLSTEYIKRAETFVEKGGIWIVGPLTGGRTGEHTIHTNCALGELEKAAGTEALFTNPLDGTNTIGEAFGITAELGLWSTIFNTDKGGNIGLIKEGLGAGRAFIKETKRGKGKIVMLGSLPLGKSGEEMLEALIQHYAETAAIKREIKATPGTVLIPRVGGNATYWFAINMDGGTGEITVPENSWEWESKKKLEEGTYKIPAYSYKIIKS</sequence>
<dbReference type="PANTHER" id="PTHR36447">
    <property type="entry name" value="BETA-GALACTOSIDASE GANA"/>
    <property type="match status" value="1"/>
</dbReference>
<feature type="domain" description="Beta-galactosidase trimerisation" evidence="13">
    <location>
        <begin position="408"/>
        <end position="613"/>
    </location>
</feature>
<dbReference type="GO" id="GO:0046872">
    <property type="term" value="F:metal ion binding"/>
    <property type="evidence" value="ECO:0007669"/>
    <property type="project" value="UniProtKB-KW"/>
</dbReference>
<feature type="active site" description="Nucleophile" evidence="9">
    <location>
        <position position="317"/>
    </location>
</feature>
<feature type="active site" description="Proton donor" evidence="9">
    <location>
        <position position="166"/>
    </location>
</feature>
<evidence type="ECO:0000256" key="1">
    <source>
        <dbReference type="ARBA" id="ARBA00001412"/>
    </source>
</evidence>
<dbReference type="SUPFAM" id="SSF51445">
    <property type="entry name" value="(Trans)glycosidases"/>
    <property type="match status" value="1"/>
</dbReference>
<dbReference type="AlphaFoldDB" id="A0AA91Z150"/>
<accession>A0AA91Z150</accession>
<evidence type="ECO:0000256" key="6">
    <source>
        <dbReference type="ARBA" id="ARBA00022833"/>
    </source>
</evidence>
<dbReference type="Gene3D" id="3.40.50.880">
    <property type="match status" value="1"/>
</dbReference>
<reference evidence="14 15" key="1">
    <citation type="submission" date="2017-07" db="EMBL/GenBank/DDBJ databases">
        <title>Isolation and whole genome analysis of endospore-forming bacteria from heroin.</title>
        <authorList>
            <person name="Kalinowski J."/>
            <person name="Ahrens B."/>
            <person name="Al-Dilaimi A."/>
            <person name="Winkler A."/>
            <person name="Wibberg D."/>
            <person name="Schleenbecker U."/>
            <person name="Ruckert C."/>
            <person name="Wolfel R."/>
            <person name="Grass G."/>
        </authorList>
    </citation>
    <scope>NUCLEOTIDE SEQUENCE [LARGE SCALE GENOMIC DNA]</scope>
    <source>
        <strain evidence="14 15">7521-2</strain>
    </source>
</reference>
<dbReference type="EMBL" id="NPBQ01000072">
    <property type="protein sequence ID" value="PAD83016.1"/>
    <property type="molecule type" value="Genomic_DNA"/>
</dbReference>
<feature type="binding site" evidence="11">
    <location>
        <position position="174"/>
    </location>
    <ligand>
        <name>Zn(2+)</name>
        <dbReference type="ChEBI" id="CHEBI:29105"/>
    </ligand>
</feature>
<comment type="caution">
    <text evidence="14">The sequence shown here is derived from an EMBL/GenBank/DDBJ whole genome shotgun (WGS) entry which is preliminary data.</text>
</comment>
<evidence type="ECO:0000256" key="2">
    <source>
        <dbReference type="ARBA" id="ARBA00005940"/>
    </source>
</evidence>
<feature type="domain" description="Glycoside hydrolase family 42 N-terminal" evidence="12">
    <location>
        <begin position="31"/>
        <end position="394"/>
    </location>
</feature>
<dbReference type="EC" id="3.2.1.23" evidence="3 8"/>
<feature type="binding site" evidence="11">
    <location>
        <position position="179"/>
    </location>
    <ligand>
        <name>Zn(2+)</name>
        <dbReference type="ChEBI" id="CHEBI:29105"/>
    </ligand>
</feature>
<keyword evidence="5 8" id="KW-0378">Hydrolase</keyword>
<evidence type="ECO:0000259" key="13">
    <source>
        <dbReference type="Pfam" id="PF08532"/>
    </source>
</evidence>
<dbReference type="Pfam" id="PF08532">
    <property type="entry name" value="Glyco_hydro_42M"/>
    <property type="match status" value="1"/>
</dbReference>
<dbReference type="PIRSF" id="PIRSF001084">
    <property type="entry name" value="B-galactosidase"/>
    <property type="match status" value="1"/>
</dbReference>
<protein>
    <recommendedName>
        <fullName evidence="3 8">Beta-galactosidase</fullName>
        <shortName evidence="8">Beta-gal</shortName>
        <ecNumber evidence="3 8">3.2.1.23</ecNumber>
    </recommendedName>
</protein>
<feature type="binding site" evidence="10">
    <location>
        <position position="127"/>
    </location>
    <ligand>
        <name>substrate</name>
    </ligand>
</feature>
<evidence type="ECO:0000256" key="11">
    <source>
        <dbReference type="PIRSR" id="PIRSR001084-3"/>
    </source>
</evidence>
<organism evidence="14 15">
    <name type="scientific">Niallia circulans</name>
    <name type="common">Bacillus circulans</name>
    <dbReference type="NCBI Taxonomy" id="1397"/>
    <lineage>
        <taxon>Bacteria</taxon>
        <taxon>Bacillati</taxon>
        <taxon>Bacillota</taxon>
        <taxon>Bacilli</taxon>
        <taxon>Bacillales</taxon>
        <taxon>Bacillaceae</taxon>
        <taxon>Niallia</taxon>
    </lineage>
</organism>
<evidence type="ECO:0000259" key="12">
    <source>
        <dbReference type="Pfam" id="PF02449"/>
    </source>
</evidence>
<evidence type="ECO:0000256" key="9">
    <source>
        <dbReference type="PIRSR" id="PIRSR001084-1"/>
    </source>
</evidence>
<dbReference type="Gene3D" id="3.20.20.80">
    <property type="entry name" value="Glycosidases"/>
    <property type="match status" value="1"/>
</dbReference>
<dbReference type="InterPro" id="IPR017853">
    <property type="entry name" value="GH"/>
</dbReference>
<feature type="binding site" evidence="10">
    <location>
        <position position="165"/>
    </location>
    <ligand>
        <name>substrate</name>
    </ligand>
</feature>
<dbReference type="SUPFAM" id="SSF52317">
    <property type="entry name" value="Class I glutamine amidotransferase-like"/>
    <property type="match status" value="1"/>
</dbReference>
<name>A0AA91Z150_NIACI</name>
<evidence type="ECO:0000256" key="10">
    <source>
        <dbReference type="PIRSR" id="PIRSR001084-2"/>
    </source>
</evidence>
<evidence type="ECO:0000256" key="8">
    <source>
        <dbReference type="PIRNR" id="PIRNR001084"/>
    </source>
</evidence>
<dbReference type="GO" id="GO:0005975">
    <property type="term" value="P:carbohydrate metabolic process"/>
    <property type="evidence" value="ECO:0007669"/>
    <property type="project" value="InterPro"/>
</dbReference>
<proteinExistence type="inferred from homology"/>
<evidence type="ECO:0000313" key="15">
    <source>
        <dbReference type="Proteomes" id="UP000216961"/>
    </source>
</evidence>
<evidence type="ECO:0000256" key="5">
    <source>
        <dbReference type="ARBA" id="ARBA00022801"/>
    </source>
</evidence>
<feature type="binding site" evidence="11">
    <location>
        <position position="131"/>
    </location>
    <ligand>
        <name>Zn(2+)</name>
        <dbReference type="ChEBI" id="CHEBI:29105"/>
    </ligand>
</feature>
<evidence type="ECO:0000313" key="14">
    <source>
        <dbReference type="EMBL" id="PAD83016.1"/>
    </source>
</evidence>
<dbReference type="InterPro" id="IPR013529">
    <property type="entry name" value="Glyco_hydro_42_N"/>
</dbReference>
<keyword evidence="7 8" id="KW-0326">Glycosidase</keyword>
<comment type="similarity">
    <text evidence="2 8">Belongs to the glycosyl hydrolase 42 family.</text>
</comment>
<keyword evidence="4 11" id="KW-0479">Metal-binding</keyword>
<dbReference type="InterPro" id="IPR029062">
    <property type="entry name" value="Class_I_gatase-like"/>
</dbReference>
<dbReference type="GO" id="GO:0004565">
    <property type="term" value="F:beta-galactosidase activity"/>
    <property type="evidence" value="ECO:0007669"/>
    <property type="project" value="UniProtKB-EC"/>
</dbReference>
<dbReference type="Pfam" id="PF02449">
    <property type="entry name" value="Glyco_hydro_42"/>
    <property type="match status" value="1"/>
</dbReference>
<feature type="binding site" evidence="11">
    <location>
        <position position="176"/>
    </location>
    <ligand>
        <name>Zn(2+)</name>
        <dbReference type="ChEBI" id="CHEBI:29105"/>
    </ligand>
</feature>
<dbReference type="InterPro" id="IPR013738">
    <property type="entry name" value="Beta_galactosidase_Trimer"/>
</dbReference>
<dbReference type="Proteomes" id="UP000216961">
    <property type="component" value="Unassembled WGS sequence"/>
</dbReference>
<keyword evidence="6 11" id="KW-0862">Zinc</keyword>
<dbReference type="CDD" id="cd03143">
    <property type="entry name" value="A4_beta-galactosidase_middle_domain"/>
    <property type="match status" value="1"/>
</dbReference>
<dbReference type="InterPro" id="IPR003476">
    <property type="entry name" value="Glyco_hydro_42"/>
</dbReference>
<gene>
    <name evidence="14" type="ORF">CHH57_11945</name>
</gene>
<comment type="catalytic activity">
    <reaction evidence="1 8">
        <text>Hydrolysis of terminal non-reducing beta-D-galactose residues in beta-D-galactosides.</text>
        <dbReference type="EC" id="3.2.1.23"/>
    </reaction>
</comment>
<evidence type="ECO:0000256" key="7">
    <source>
        <dbReference type="ARBA" id="ARBA00023295"/>
    </source>
</evidence>
<dbReference type="GO" id="GO:0009341">
    <property type="term" value="C:beta-galactosidase complex"/>
    <property type="evidence" value="ECO:0007669"/>
    <property type="project" value="InterPro"/>
</dbReference>
<evidence type="ECO:0000256" key="3">
    <source>
        <dbReference type="ARBA" id="ARBA00012756"/>
    </source>
</evidence>
<dbReference type="PANTHER" id="PTHR36447:SF2">
    <property type="entry name" value="BETA-GALACTOSIDASE YESZ"/>
    <property type="match status" value="1"/>
</dbReference>